<dbReference type="AlphaFoldDB" id="A0AAW0PFT2"/>
<dbReference type="EMBL" id="JBBPFD010000007">
    <property type="protein sequence ID" value="KAK7918919.1"/>
    <property type="molecule type" value="Genomic_DNA"/>
</dbReference>
<accession>A0AAW0PFT2</accession>
<protein>
    <recommendedName>
        <fullName evidence="3">DUF4371 domain-containing protein</fullName>
    </recommendedName>
</protein>
<proteinExistence type="predicted"/>
<reference evidence="2" key="1">
    <citation type="submission" date="2024-04" db="EMBL/GenBank/DDBJ databases">
        <title>Salinicola lusitanus LLJ914,a marine bacterium isolated from the Okinawa Trough.</title>
        <authorList>
            <person name="Li J."/>
        </authorList>
    </citation>
    <scope>NUCLEOTIDE SEQUENCE [LARGE SCALE GENOMIC DNA]</scope>
</reference>
<keyword evidence="2" id="KW-1185">Reference proteome</keyword>
<dbReference type="PANTHER" id="PTHR45913:SF19">
    <property type="entry name" value="LOW QUALITY PROTEIN: ZINC FINGER BED DOMAIN-CONTAINING PROTEIN 5-LIKE"/>
    <property type="match status" value="1"/>
</dbReference>
<dbReference type="PANTHER" id="PTHR45913">
    <property type="entry name" value="EPM2A-INTERACTING PROTEIN 1"/>
    <property type="match status" value="1"/>
</dbReference>
<comment type="caution">
    <text evidence="1">The sequence shown here is derived from an EMBL/GenBank/DDBJ whole genome shotgun (WGS) entry which is preliminary data.</text>
</comment>
<organism evidence="1 2">
    <name type="scientific">Mugilogobius chulae</name>
    <name type="common">yellowstripe goby</name>
    <dbReference type="NCBI Taxonomy" id="88201"/>
    <lineage>
        <taxon>Eukaryota</taxon>
        <taxon>Metazoa</taxon>
        <taxon>Chordata</taxon>
        <taxon>Craniata</taxon>
        <taxon>Vertebrata</taxon>
        <taxon>Euteleostomi</taxon>
        <taxon>Actinopterygii</taxon>
        <taxon>Neopterygii</taxon>
        <taxon>Teleostei</taxon>
        <taxon>Neoteleostei</taxon>
        <taxon>Acanthomorphata</taxon>
        <taxon>Gobiaria</taxon>
        <taxon>Gobiiformes</taxon>
        <taxon>Gobioidei</taxon>
        <taxon>Gobiidae</taxon>
        <taxon>Gobionellinae</taxon>
        <taxon>Mugilogobius</taxon>
    </lineage>
</organism>
<dbReference type="SUPFAM" id="SSF53098">
    <property type="entry name" value="Ribonuclease H-like"/>
    <property type="match status" value="1"/>
</dbReference>
<evidence type="ECO:0000313" key="1">
    <source>
        <dbReference type="EMBL" id="KAK7918919.1"/>
    </source>
</evidence>
<evidence type="ECO:0000313" key="2">
    <source>
        <dbReference type="Proteomes" id="UP001460270"/>
    </source>
</evidence>
<evidence type="ECO:0008006" key="3">
    <source>
        <dbReference type="Google" id="ProtNLM"/>
    </source>
</evidence>
<name>A0AAW0PFT2_9GOBI</name>
<dbReference type="Proteomes" id="UP001460270">
    <property type="component" value="Unassembled WGS sequence"/>
</dbReference>
<gene>
    <name evidence="1" type="ORF">WMY93_010203</name>
</gene>
<sequence length="326" mass="36948">MCEILLGAEAANKLKVIPLSNDTVRRRIYELSADIEEQLLDRLRSCEQFSIQLDESTDVSNAAQLIVLVRYPWESDILEDFLFCKEVPGRTTGEELFKLLDTYLTDARLSWDRCVAVCTDGAAAMTGRRSGLVARIKSVNPNIIATHCMLHRQALAAKDMEPALHSVLNTTISAVNFVKSRPLQSRLFGQLCRDMDAEHDALLYHSEVRWLSRGKVLQRVFELRKEMAEFLREQKPDLAQSFTDPERVAKLAYLADIFNILNGLNLSIQGGCFTSHLTSLCQHFSSYFSDVNTDAWTGCVIPLHLQQIALQIRQKNNCWNYPVTGH</sequence>
<dbReference type="InterPro" id="IPR012337">
    <property type="entry name" value="RNaseH-like_sf"/>
</dbReference>